<sequence length="54" mass="6474">MQLQMHMIPCLNCPNSFYMLILSCIDAMSMRMMFRFQAQMHCENTWKNSCLSVY</sequence>
<organism evidence="1">
    <name type="scientific">Anguilla anguilla</name>
    <name type="common">European freshwater eel</name>
    <name type="synonym">Muraena anguilla</name>
    <dbReference type="NCBI Taxonomy" id="7936"/>
    <lineage>
        <taxon>Eukaryota</taxon>
        <taxon>Metazoa</taxon>
        <taxon>Chordata</taxon>
        <taxon>Craniata</taxon>
        <taxon>Vertebrata</taxon>
        <taxon>Euteleostomi</taxon>
        <taxon>Actinopterygii</taxon>
        <taxon>Neopterygii</taxon>
        <taxon>Teleostei</taxon>
        <taxon>Anguilliformes</taxon>
        <taxon>Anguillidae</taxon>
        <taxon>Anguilla</taxon>
    </lineage>
</organism>
<proteinExistence type="predicted"/>
<dbReference type="AlphaFoldDB" id="A0A0E9XQ78"/>
<dbReference type="EMBL" id="GBXM01003685">
    <property type="protein sequence ID" value="JAI04893.1"/>
    <property type="molecule type" value="Transcribed_RNA"/>
</dbReference>
<reference evidence="1" key="2">
    <citation type="journal article" date="2015" name="Fish Shellfish Immunol.">
        <title>Early steps in the European eel (Anguilla anguilla)-Vibrio vulnificus interaction in the gills: Role of the RtxA13 toxin.</title>
        <authorList>
            <person name="Callol A."/>
            <person name="Pajuelo D."/>
            <person name="Ebbesson L."/>
            <person name="Teles M."/>
            <person name="MacKenzie S."/>
            <person name="Amaro C."/>
        </authorList>
    </citation>
    <scope>NUCLEOTIDE SEQUENCE</scope>
</reference>
<evidence type="ECO:0000313" key="1">
    <source>
        <dbReference type="EMBL" id="JAI04893.1"/>
    </source>
</evidence>
<reference evidence="1" key="1">
    <citation type="submission" date="2014-11" db="EMBL/GenBank/DDBJ databases">
        <authorList>
            <person name="Amaro Gonzalez C."/>
        </authorList>
    </citation>
    <scope>NUCLEOTIDE SEQUENCE</scope>
</reference>
<protein>
    <submittedName>
        <fullName evidence="1">Uncharacterized protein</fullName>
    </submittedName>
</protein>
<accession>A0A0E9XQ78</accession>
<name>A0A0E9XQ78_ANGAN</name>